<feature type="region of interest" description="Disordered" evidence="1">
    <location>
        <begin position="1"/>
        <end position="24"/>
    </location>
</feature>
<accession>A0A4Z1GZM1</accession>
<evidence type="ECO:0000313" key="2">
    <source>
        <dbReference type="EMBL" id="TGO42005.1"/>
    </source>
</evidence>
<organism evidence="2 3">
    <name type="scientific">Botrytis hyacinthi</name>
    <dbReference type="NCBI Taxonomy" id="278943"/>
    <lineage>
        <taxon>Eukaryota</taxon>
        <taxon>Fungi</taxon>
        <taxon>Dikarya</taxon>
        <taxon>Ascomycota</taxon>
        <taxon>Pezizomycotina</taxon>
        <taxon>Leotiomycetes</taxon>
        <taxon>Helotiales</taxon>
        <taxon>Sclerotiniaceae</taxon>
        <taxon>Botrytis</taxon>
    </lineage>
</organism>
<protein>
    <submittedName>
        <fullName evidence="2">Uncharacterized protein</fullName>
    </submittedName>
</protein>
<name>A0A4Z1GZM1_9HELO</name>
<sequence>MCGWFSPKPRDISAQSSVTATSPHTTYQVDQTRWGKDTSTCFRDVDEWDAEYGVVSGQLEVLGSGELDGRILP</sequence>
<gene>
    <name evidence="2" type="ORF">BHYA_0013g00080</name>
</gene>
<keyword evidence="3" id="KW-1185">Reference proteome</keyword>
<reference evidence="2 3" key="1">
    <citation type="submission" date="2017-12" db="EMBL/GenBank/DDBJ databases">
        <title>Comparative genomics of Botrytis spp.</title>
        <authorList>
            <person name="Valero-Jimenez C.A."/>
            <person name="Tapia P."/>
            <person name="Veloso J."/>
            <person name="Silva-Moreno E."/>
            <person name="Staats M."/>
            <person name="Valdes J.H."/>
            <person name="Van Kan J.A.L."/>
        </authorList>
    </citation>
    <scope>NUCLEOTIDE SEQUENCE [LARGE SCALE GENOMIC DNA]</scope>
    <source>
        <strain evidence="2 3">Bh0001</strain>
    </source>
</reference>
<proteinExistence type="predicted"/>
<comment type="caution">
    <text evidence="2">The sequence shown here is derived from an EMBL/GenBank/DDBJ whole genome shotgun (WGS) entry which is preliminary data.</text>
</comment>
<dbReference type="Proteomes" id="UP000297814">
    <property type="component" value="Unassembled WGS sequence"/>
</dbReference>
<evidence type="ECO:0000313" key="3">
    <source>
        <dbReference type="Proteomes" id="UP000297814"/>
    </source>
</evidence>
<dbReference type="EMBL" id="PQXK01000013">
    <property type="protein sequence ID" value="TGO42005.1"/>
    <property type="molecule type" value="Genomic_DNA"/>
</dbReference>
<dbReference type="AlphaFoldDB" id="A0A4Z1GZM1"/>
<feature type="compositionally biased region" description="Polar residues" evidence="1">
    <location>
        <begin position="13"/>
        <end position="24"/>
    </location>
</feature>
<evidence type="ECO:0000256" key="1">
    <source>
        <dbReference type="SAM" id="MobiDB-lite"/>
    </source>
</evidence>